<name>A0A3R7LTU9_PENVA</name>
<evidence type="ECO:0000256" key="7">
    <source>
        <dbReference type="ARBA" id="ARBA00022737"/>
    </source>
</evidence>
<evidence type="ECO:0000256" key="12">
    <source>
        <dbReference type="PROSITE-ProRule" id="PRU00076"/>
    </source>
</evidence>
<evidence type="ECO:0000313" key="15">
    <source>
        <dbReference type="EMBL" id="ROT62722.1"/>
    </source>
</evidence>
<evidence type="ECO:0000256" key="9">
    <source>
        <dbReference type="ARBA" id="ARBA00023136"/>
    </source>
</evidence>
<sequence>MAPHIRGIPKEFRQNFATSRLQPVPRSRSRGPDDIFDQLIIEKGTNLGLYARKGKLPTHTQHDIMKILRGNRQRDIRASPVSTPVRVSCDCSRLGDGYVWLPGIDWARFFLRAVFLGRALRVQAPAVIRLGAALNIPKVCYEDYPPIKPALPPVPTRRRRPIRGRPNSRRQSNMAGGRDVSEVLVLPCARPFVLFRLFFLLRCKTLPNDVLSRDSGSESLAFSGSLFAPTSSHTESMVELTVEEVLEAGEWFLSIYNDDGDPHQVNLVITRGPGGGECPQRCHERGNCILGRCQCAPGYSGIDCSQVLCPILCSGHGAYVGGQCICHPGFKGKECQLRHHECEVPDCHGQGHCVDGRCKCAKGYTGEFCQTVDCPNPKCSGHGWCVMGTCVCQKGWRGDDCSEMDVDAQQCLPDCSGHGAFSIEAHACVCDHLWTGSDCSKTPVAFPSLRLTSLPLLAARRPIFRASNFDFVRVSRRVLDHSVCFGGLVACAGDAGMRGDNRPRRRFSELLFMPFEKHSGFSASPFSSPFFFFPFSPPSSLLSPNSFLRSPALFFPLEV</sequence>
<reference evidence="15 16" key="1">
    <citation type="submission" date="2018-04" db="EMBL/GenBank/DDBJ databases">
        <authorList>
            <person name="Zhang X."/>
            <person name="Yuan J."/>
            <person name="Li F."/>
            <person name="Xiang J."/>
        </authorList>
    </citation>
    <scope>NUCLEOTIDE SEQUENCE [LARGE SCALE GENOMIC DNA]</scope>
    <source>
        <tissue evidence="15">Muscle</tissue>
    </source>
</reference>
<feature type="region of interest" description="Disordered" evidence="13">
    <location>
        <begin position="152"/>
        <end position="175"/>
    </location>
</feature>
<evidence type="ECO:0000259" key="14">
    <source>
        <dbReference type="PROSITE" id="PS50026"/>
    </source>
</evidence>
<dbReference type="Proteomes" id="UP000283509">
    <property type="component" value="Unassembled WGS sequence"/>
</dbReference>
<dbReference type="FunFam" id="2.10.25.10:FF:000021">
    <property type="entry name" value="Teneurin transmembrane protein 2"/>
    <property type="match status" value="1"/>
</dbReference>
<dbReference type="InterPro" id="IPR057629">
    <property type="entry name" value="Teneurin1-4_GBD"/>
</dbReference>
<evidence type="ECO:0000256" key="10">
    <source>
        <dbReference type="ARBA" id="ARBA00023157"/>
    </source>
</evidence>
<dbReference type="InterPro" id="IPR000742">
    <property type="entry name" value="EGF"/>
</dbReference>
<keyword evidence="16" id="KW-1185">Reference proteome</keyword>
<dbReference type="FunFam" id="2.10.25.10:FF:000001">
    <property type="entry name" value="Tenascin C"/>
    <property type="match status" value="1"/>
</dbReference>
<dbReference type="EMBL" id="QCYY01003560">
    <property type="protein sequence ID" value="ROT62722.1"/>
    <property type="molecule type" value="Genomic_DNA"/>
</dbReference>
<dbReference type="FunFam" id="2.10.25.10:FF:000013">
    <property type="entry name" value="Teneurin transmembrane protein 4"/>
    <property type="match status" value="1"/>
</dbReference>
<dbReference type="PROSITE" id="PS01186">
    <property type="entry name" value="EGF_2"/>
    <property type="match status" value="2"/>
</dbReference>
<dbReference type="PROSITE" id="PS00022">
    <property type="entry name" value="EGF_1"/>
    <property type="match status" value="2"/>
</dbReference>
<feature type="domain" description="EGF-like" evidence="14">
    <location>
        <begin position="274"/>
        <end position="305"/>
    </location>
</feature>
<comment type="subcellular location">
    <subcellularLocation>
        <location evidence="2">Cell membrane</location>
    </subcellularLocation>
    <subcellularLocation>
        <location evidence="1">Membrane</location>
        <topology evidence="1">Single-pass membrane protein</topology>
    </subcellularLocation>
</comment>
<evidence type="ECO:0000256" key="2">
    <source>
        <dbReference type="ARBA" id="ARBA00004236"/>
    </source>
</evidence>
<reference evidence="15 16" key="2">
    <citation type="submission" date="2019-01" db="EMBL/GenBank/DDBJ databases">
        <title>The decoding of complex shrimp genome reveals the adaptation for benthos swimmer, frequently molting mechanism and breeding impact on genome.</title>
        <authorList>
            <person name="Sun Y."/>
            <person name="Gao Y."/>
            <person name="Yu Y."/>
        </authorList>
    </citation>
    <scope>NUCLEOTIDE SEQUENCE [LARGE SCALE GENOMIC DNA]</scope>
    <source>
        <tissue evidence="15">Muscle</tissue>
    </source>
</reference>
<comment type="caution">
    <text evidence="12">Lacks conserved residue(s) required for the propagation of feature annotation.</text>
</comment>
<keyword evidence="4" id="KW-1003">Cell membrane</keyword>
<evidence type="ECO:0000256" key="11">
    <source>
        <dbReference type="ARBA" id="ARBA00023180"/>
    </source>
</evidence>
<proteinExistence type="inferred from homology"/>
<feature type="disulfide bond" evidence="12">
    <location>
        <begin position="278"/>
        <end position="288"/>
    </location>
</feature>
<feature type="disulfide bond" evidence="12">
    <location>
        <begin position="360"/>
        <end position="369"/>
    </location>
</feature>
<evidence type="ECO:0000256" key="1">
    <source>
        <dbReference type="ARBA" id="ARBA00004167"/>
    </source>
</evidence>
<dbReference type="GO" id="GO:0008038">
    <property type="term" value="P:neuron recognition"/>
    <property type="evidence" value="ECO:0007669"/>
    <property type="project" value="UniProtKB-ARBA"/>
</dbReference>
<dbReference type="Gene3D" id="2.10.25.10">
    <property type="entry name" value="Laminin"/>
    <property type="match status" value="3"/>
</dbReference>
<keyword evidence="8" id="KW-1133">Transmembrane helix</keyword>
<evidence type="ECO:0000256" key="4">
    <source>
        <dbReference type="ARBA" id="ARBA00022475"/>
    </source>
</evidence>
<feature type="compositionally biased region" description="Basic residues" evidence="13">
    <location>
        <begin position="156"/>
        <end position="168"/>
    </location>
</feature>
<keyword evidence="9" id="KW-0472">Membrane</keyword>
<dbReference type="SMART" id="SM00181">
    <property type="entry name" value="EGF"/>
    <property type="match status" value="5"/>
</dbReference>
<dbReference type="AlphaFoldDB" id="A0A3R7LTU9"/>
<evidence type="ECO:0000256" key="5">
    <source>
        <dbReference type="ARBA" id="ARBA00022536"/>
    </source>
</evidence>
<dbReference type="GO" id="GO:0005886">
    <property type="term" value="C:plasma membrane"/>
    <property type="evidence" value="ECO:0007669"/>
    <property type="project" value="UniProtKB-SubCell"/>
</dbReference>
<dbReference type="OrthoDB" id="442731at2759"/>
<dbReference type="Gene3D" id="2.60.120.260">
    <property type="entry name" value="Galactose-binding domain-like"/>
    <property type="match status" value="1"/>
</dbReference>
<dbReference type="PANTHER" id="PTHR11219:SF72">
    <property type="entry name" value="TENEURIN-M"/>
    <property type="match status" value="1"/>
</dbReference>
<accession>A0A3R7LTU9</accession>
<feature type="disulfide bond" evidence="12">
    <location>
        <begin position="295"/>
        <end position="304"/>
    </location>
</feature>
<dbReference type="InterPro" id="IPR051216">
    <property type="entry name" value="Teneurin"/>
</dbReference>
<dbReference type="STRING" id="6689.A0A3R7LTU9"/>
<comment type="similarity">
    <text evidence="3">Belongs to the tenascin family. Teneurin subfamily.</text>
</comment>
<keyword evidence="11" id="KW-0325">Glycoprotein</keyword>
<evidence type="ECO:0000256" key="3">
    <source>
        <dbReference type="ARBA" id="ARBA00009385"/>
    </source>
</evidence>
<organism evidence="15 16">
    <name type="scientific">Penaeus vannamei</name>
    <name type="common">Whiteleg shrimp</name>
    <name type="synonym">Litopenaeus vannamei</name>
    <dbReference type="NCBI Taxonomy" id="6689"/>
    <lineage>
        <taxon>Eukaryota</taxon>
        <taxon>Metazoa</taxon>
        <taxon>Ecdysozoa</taxon>
        <taxon>Arthropoda</taxon>
        <taxon>Crustacea</taxon>
        <taxon>Multicrustacea</taxon>
        <taxon>Malacostraca</taxon>
        <taxon>Eumalacostraca</taxon>
        <taxon>Eucarida</taxon>
        <taxon>Decapoda</taxon>
        <taxon>Dendrobranchiata</taxon>
        <taxon>Penaeoidea</taxon>
        <taxon>Penaeidae</taxon>
        <taxon>Penaeus</taxon>
    </lineage>
</organism>
<dbReference type="Pfam" id="PF25024">
    <property type="entry name" value="EGF_TEN"/>
    <property type="match status" value="1"/>
</dbReference>
<keyword evidence="7" id="KW-0677">Repeat</keyword>
<keyword evidence="10 12" id="KW-1015">Disulfide bond</keyword>
<dbReference type="GO" id="GO:0008045">
    <property type="term" value="P:motor neuron axon guidance"/>
    <property type="evidence" value="ECO:0007669"/>
    <property type="project" value="TreeGrafter"/>
</dbReference>
<evidence type="ECO:0000256" key="8">
    <source>
        <dbReference type="ARBA" id="ARBA00022989"/>
    </source>
</evidence>
<gene>
    <name evidence="15" type="ORF">C7M84_019437</name>
</gene>
<evidence type="ECO:0000256" key="13">
    <source>
        <dbReference type="SAM" id="MobiDB-lite"/>
    </source>
</evidence>
<dbReference type="PANTHER" id="PTHR11219">
    <property type="entry name" value="TENEURIN AND N-ACETYLGLUCOSAMINE-1-PHOSPHODIESTER ALPHA-N-ACETYLGLUCOSAMINIDASE"/>
    <property type="match status" value="1"/>
</dbReference>
<evidence type="ECO:0000256" key="6">
    <source>
        <dbReference type="ARBA" id="ARBA00022692"/>
    </source>
</evidence>
<keyword evidence="5 12" id="KW-0245">EGF-like domain</keyword>
<keyword evidence="6" id="KW-0812">Transmembrane</keyword>
<dbReference type="PROSITE" id="PS50026">
    <property type="entry name" value="EGF_3"/>
    <property type="match status" value="2"/>
</dbReference>
<protein>
    <submittedName>
        <fullName evidence="15">Teneurin-3</fullName>
    </submittedName>
</protein>
<dbReference type="SUPFAM" id="SSF57196">
    <property type="entry name" value="EGF/Laminin"/>
    <property type="match status" value="1"/>
</dbReference>
<feature type="domain" description="EGF-like" evidence="14">
    <location>
        <begin position="338"/>
        <end position="370"/>
    </location>
</feature>
<evidence type="ECO:0000313" key="16">
    <source>
        <dbReference type="Proteomes" id="UP000283509"/>
    </source>
</evidence>
<dbReference type="Pfam" id="PF23093">
    <property type="entry name" value="GBD_Tenm3"/>
    <property type="match status" value="1"/>
</dbReference>
<comment type="caution">
    <text evidence="15">The sequence shown here is derived from an EMBL/GenBank/DDBJ whole genome shotgun (WGS) entry which is preliminary data.</text>
</comment>